<gene>
    <name evidence="8" type="ORF">GCM10009560_46020</name>
</gene>
<feature type="transmembrane region" description="Helical" evidence="7">
    <location>
        <begin position="195"/>
        <end position="216"/>
    </location>
</feature>
<reference evidence="8 9" key="1">
    <citation type="journal article" date="2019" name="Int. J. Syst. Evol. Microbiol.">
        <title>The Global Catalogue of Microorganisms (GCM) 10K type strain sequencing project: providing services to taxonomists for standard genome sequencing and annotation.</title>
        <authorList>
            <consortium name="The Broad Institute Genomics Platform"/>
            <consortium name="The Broad Institute Genome Sequencing Center for Infectious Disease"/>
            <person name="Wu L."/>
            <person name="Ma J."/>
        </authorList>
    </citation>
    <scope>NUCLEOTIDE SEQUENCE [LARGE SCALE GENOMIC DNA]</scope>
    <source>
        <strain evidence="8 9">JCM 11136</strain>
    </source>
</reference>
<feature type="transmembrane region" description="Helical" evidence="7">
    <location>
        <begin position="20"/>
        <end position="42"/>
    </location>
</feature>
<keyword evidence="9" id="KW-1185">Reference proteome</keyword>
<dbReference type="PANTHER" id="PTHR43549">
    <property type="entry name" value="MULTIDRUG RESISTANCE PROTEIN YPNP-RELATED"/>
    <property type="match status" value="1"/>
</dbReference>
<keyword evidence="2" id="KW-0813">Transport</keyword>
<evidence type="ECO:0008006" key="10">
    <source>
        <dbReference type="Google" id="ProtNLM"/>
    </source>
</evidence>
<dbReference type="EMBL" id="BAAAHQ010000023">
    <property type="protein sequence ID" value="GAA0936971.1"/>
    <property type="molecule type" value="Genomic_DNA"/>
</dbReference>
<dbReference type="InterPro" id="IPR002528">
    <property type="entry name" value="MATE_fam"/>
</dbReference>
<dbReference type="RefSeq" id="WP_343952019.1">
    <property type="nucleotide sequence ID" value="NZ_BAAAHQ010000023.1"/>
</dbReference>
<evidence type="ECO:0000313" key="9">
    <source>
        <dbReference type="Proteomes" id="UP001501578"/>
    </source>
</evidence>
<feature type="transmembrane region" description="Helical" evidence="7">
    <location>
        <begin position="390"/>
        <end position="410"/>
    </location>
</feature>
<protein>
    <recommendedName>
        <fullName evidence="10">MATE family efflux transporter</fullName>
    </recommendedName>
</protein>
<feature type="transmembrane region" description="Helical" evidence="7">
    <location>
        <begin position="358"/>
        <end position="378"/>
    </location>
</feature>
<keyword evidence="4 7" id="KW-0812">Transmembrane</keyword>
<evidence type="ECO:0000256" key="6">
    <source>
        <dbReference type="ARBA" id="ARBA00023136"/>
    </source>
</evidence>
<evidence type="ECO:0000256" key="7">
    <source>
        <dbReference type="SAM" id="Phobius"/>
    </source>
</evidence>
<feature type="transmembrane region" description="Helical" evidence="7">
    <location>
        <begin position="279"/>
        <end position="300"/>
    </location>
</feature>
<dbReference type="InterPro" id="IPR052031">
    <property type="entry name" value="Membrane_Transporter-Flippase"/>
</dbReference>
<evidence type="ECO:0000256" key="1">
    <source>
        <dbReference type="ARBA" id="ARBA00004651"/>
    </source>
</evidence>
<evidence type="ECO:0000256" key="3">
    <source>
        <dbReference type="ARBA" id="ARBA00022475"/>
    </source>
</evidence>
<feature type="transmembrane region" description="Helical" evidence="7">
    <location>
        <begin position="242"/>
        <end position="267"/>
    </location>
</feature>
<feature type="transmembrane region" description="Helical" evidence="7">
    <location>
        <begin position="137"/>
        <end position="158"/>
    </location>
</feature>
<keyword evidence="6 7" id="KW-0472">Membrane</keyword>
<dbReference type="Proteomes" id="UP001501578">
    <property type="component" value="Unassembled WGS sequence"/>
</dbReference>
<evidence type="ECO:0000256" key="4">
    <source>
        <dbReference type="ARBA" id="ARBA00022692"/>
    </source>
</evidence>
<dbReference type="PANTHER" id="PTHR43549:SF2">
    <property type="entry name" value="MULTIDRUG RESISTANCE PROTEIN NORM-RELATED"/>
    <property type="match status" value="1"/>
</dbReference>
<feature type="transmembrane region" description="Helical" evidence="7">
    <location>
        <begin position="95"/>
        <end position="117"/>
    </location>
</feature>
<evidence type="ECO:0000256" key="5">
    <source>
        <dbReference type="ARBA" id="ARBA00022989"/>
    </source>
</evidence>
<evidence type="ECO:0000256" key="2">
    <source>
        <dbReference type="ARBA" id="ARBA00022448"/>
    </source>
</evidence>
<accession>A0ABN1Q3R5</accession>
<feature type="transmembrane region" description="Helical" evidence="7">
    <location>
        <begin position="62"/>
        <end position="83"/>
    </location>
</feature>
<dbReference type="Pfam" id="PF01554">
    <property type="entry name" value="MatE"/>
    <property type="match status" value="2"/>
</dbReference>
<proteinExistence type="predicted"/>
<evidence type="ECO:0000313" key="8">
    <source>
        <dbReference type="EMBL" id="GAA0936971.1"/>
    </source>
</evidence>
<keyword evidence="5 7" id="KW-1133">Transmembrane helix</keyword>
<sequence>MTVSRSAPSPPGVSREIRGLAGPMLVGEATGVLVPIAMVAILGRAVGEHALVLRSLYLPMELIYIAIQFAFATSGQVVAALGTGARRHKEIGAQITGLAVLWTLVGAVMAAGVWLGAPALATALHVEPASHDAFVTLVRWSAICHPIMGLPVLSAATLRGAGRPGAATVVSTVTALLELASVAGFGVWGGHGANAIPIAFALAGVAGGALGLSLMFRAGLWRPGRLDLAVHTRTALSRLTSVGLPVGLSYGILSVSNFVLLGLLGPLGATVQAGYANALTLQTFVTVPGVVLGSATAIIMNRQRGAGREGELGDVFTAGIKVCAGAYLPLAAAMWLARDWLAGLSTTDPGIRAETAEFLAVVAPTYAMLGLSLLTLTAIEQIGMGPLATVLNLVYFAGTTAVGGWAARAFDDSLGLYWTVAAFNVAAMVPNIWIALHIRQRARRA</sequence>
<comment type="caution">
    <text evidence="8">The sequence shown here is derived from an EMBL/GenBank/DDBJ whole genome shotgun (WGS) entry which is preliminary data.</text>
</comment>
<organism evidence="8 9">
    <name type="scientific">Nonomuraea longicatena</name>
    <dbReference type="NCBI Taxonomy" id="83682"/>
    <lineage>
        <taxon>Bacteria</taxon>
        <taxon>Bacillati</taxon>
        <taxon>Actinomycetota</taxon>
        <taxon>Actinomycetes</taxon>
        <taxon>Streptosporangiales</taxon>
        <taxon>Streptosporangiaceae</taxon>
        <taxon>Nonomuraea</taxon>
    </lineage>
</organism>
<keyword evidence="3" id="KW-1003">Cell membrane</keyword>
<feature type="transmembrane region" description="Helical" evidence="7">
    <location>
        <begin position="416"/>
        <end position="436"/>
    </location>
</feature>
<name>A0ABN1Q3R5_9ACTN</name>
<feature type="transmembrane region" description="Helical" evidence="7">
    <location>
        <begin position="165"/>
        <end position="189"/>
    </location>
</feature>
<feature type="transmembrane region" description="Helical" evidence="7">
    <location>
        <begin position="312"/>
        <end position="338"/>
    </location>
</feature>
<comment type="subcellular location">
    <subcellularLocation>
        <location evidence="1">Cell membrane</location>
        <topology evidence="1">Multi-pass membrane protein</topology>
    </subcellularLocation>
</comment>